<dbReference type="InterPro" id="IPR025405">
    <property type="entry name" value="DUF4131"/>
</dbReference>
<protein>
    <submittedName>
        <fullName evidence="8">ComEC family competence protein</fullName>
    </submittedName>
</protein>
<reference evidence="8 9" key="1">
    <citation type="submission" date="2019-02" db="EMBL/GenBank/DDBJ databases">
        <title>Deep-cultivation of Planctomycetes and their phenomic and genomic characterization uncovers novel biology.</title>
        <authorList>
            <person name="Wiegand S."/>
            <person name="Jogler M."/>
            <person name="Boedeker C."/>
            <person name="Pinto D."/>
            <person name="Vollmers J."/>
            <person name="Rivas-Marin E."/>
            <person name="Kohn T."/>
            <person name="Peeters S.H."/>
            <person name="Heuer A."/>
            <person name="Rast P."/>
            <person name="Oberbeckmann S."/>
            <person name="Bunk B."/>
            <person name="Jeske O."/>
            <person name="Meyerdierks A."/>
            <person name="Storesund J.E."/>
            <person name="Kallscheuer N."/>
            <person name="Luecker S."/>
            <person name="Lage O.M."/>
            <person name="Pohl T."/>
            <person name="Merkel B.J."/>
            <person name="Hornburger P."/>
            <person name="Mueller R.-W."/>
            <person name="Bruemmer F."/>
            <person name="Labrenz M."/>
            <person name="Spormann A.M."/>
            <person name="Op den Camp H."/>
            <person name="Overmann J."/>
            <person name="Amann R."/>
            <person name="Jetten M.S.M."/>
            <person name="Mascher T."/>
            <person name="Medema M.H."/>
            <person name="Devos D.P."/>
            <person name="Kaster A.-K."/>
            <person name="Ovreas L."/>
            <person name="Rohde M."/>
            <person name="Galperin M.Y."/>
            <person name="Jogler C."/>
        </authorList>
    </citation>
    <scope>NUCLEOTIDE SEQUENCE [LARGE SCALE GENOMIC DNA]</scope>
    <source>
        <strain evidence="8 9">KS4</strain>
    </source>
</reference>
<feature type="transmembrane region" description="Helical" evidence="6">
    <location>
        <begin position="452"/>
        <end position="473"/>
    </location>
</feature>
<dbReference type="Pfam" id="PF00753">
    <property type="entry name" value="Lactamase_B"/>
    <property type="match status" value="1"/>
</dbReference>
<proteinExistence type="predicted"/>
<dbReference type="Pfam" id="PF03772">
    <property type="entry name" value="Competence"/>
    <property type="match status" value="1"/>
</dbReference>
<feature type="transmembrane region" description="Helical" evidence="6">
    <location>
        <begin position="549"/>
        <end position="570"/>
    </location>
</feature>
<gene>
    <name evidence="8" type="ORF">KS4_27870</name>
</gene>
<evidence type="ECO:0000313" key="9">
    <source>
        <dbReference type="Proteomes" id="UP000317369"/>
    </source>
</evidence>
<accession>A0A517YWV1</accession>
<feature type="transmembrane region" description="Helical" evidence="6">
    <location>
        <begin position="480"/>
        <end position="499"/>
    </location>
</feature>
<dbReference type="Gene3D" id="3.60.15.10">
    <property type="entry name" value="Ribonuclease Z/Hydroxyacylglutathione hydrolase-like"/>
    <property type="match status" value="1"/>
</dbReference>
<dbReference type="NCBIfam" id="TIGR00360">
    <property type="entry name" value="ComEC_N-term"/>
    <property type="match status" value="1"/>
</dbReference>
<evidence type="ECO:0000256" key="2">
    <source>
        <dbReference type="ARBA" id="ARBA00022475"/>
    </source>
</evidence>
<evidence type="ECO:0000256" key="4">
    <source>
        <dbReference type="ARBA" id="ARBA00022989"/>
    </source>
</evidence>
<feature type="transmembrane region" description="Helical" evidence="6">
    <location>
        <begin position="384"/>
        <end position="403"/>
    </location>
</feature>
<feature type="transmembrane region" description="Helical" evidence="6">
    <location>
        <begin position="424"/>
        <end position="446"/>
    </location>
</feature>
<evidence type="ECO:0000256" key="1">
    <source>
        <dbReference type="ARBA" id="ARBA00004651"/>
    </source>
</evidence>
<keyword evidence="3 6" id="KW-0812">Transmembrane</keyword>
<dbReference type="InterPro" id="IPR035681">
    <property type="entry name" value="ComA-like_MBL"/>
</dbReference>
<evidence type="ECO:0000256" key="3">
    <source>
        <dbReference type="ARBA" id="ARBA00022692"/>
    </source>
</evidence>
<keyword evidence="9" id="KW-1185">Reference proteome</keyword>
<keyword evidence="5 6" id="KW-0472">Membrane</keyword>
<evidence type="ECO:0000259" key="7">
    <source>
        <dbReference type="SMART" id="SM00849"/>
    </source>
</evidence>
<dbReference type="AlphaFoldDB" id="A0A517YWV1"/>
<evidence type="ECO:0000256" key="6">
    <source>
        <dbReference type="SAM" id="Phobius"/>
    </source>
</evidence>
<feature type="transmembrane region" description="Helical" evidence="6">
    <location>
        <begin position="285"/>
        <end position="307"/>
    </location>
</feature>
<dbReference type="GO" id="GO:0005886">
    <property type="term" value="C:plasma membrane"/>
    <property type="evidence" value="ECO:0007669"/>
    <property type="project" value="UniProtKB-SubCell"/>
</dbReference>
<dbReference type="PANTHER" id="PTHR30619:SF7">
    <property type="entry name" value="BETA-LACTAMASE DOMAIN PROTEIN"/>
    <property type="match status" value="1"/>
</dbReference>
<feature type="domain" description="Metallo-beta-lactamase" evidence="7">
    <location>
        <begin position="588"/>
        <end position="803"/>
    </location>
</feature>
<dbReference type="InterPro" id="IPR036866">
    <property type="entry name" value="RibonucZ/Hydroxyglut_hydro"/>
</dbReference>
<organism evidence="8 9">
    <name type="scientific">Poriferisphaera corsica</name>
    <dbReference type="NCBI Taxonomy" id="2528020"/>
    <lineage>
        <taxon>Bacteria</taxon>
        <taxon>Pseudomonadati</taxon>
        <taxon>Planctomycetota</taxon>
        <taxon>Phycisphaerae</taxon>
        <taxon>Phycisphaerales</taxon>
        <taxon>Phycisphaeraceae</taxon>
        <taxon>Poriferisphaera</taxon>
    </lineage>
</organism>
<dbReference type="CDD" id="cd07731">
    <property type="entry name" value="ComA-like_MBL-fold"/>
    <property type="match status" value="1"/>
</dbReference>
<name>A0A517YWV1_9BACT</name>
<dbReference type="RefSeq" id="WP_145078945.1">
    <property type="nucleotide sequence ID" value="NZ_CP036425.1"/>
</dbReference>
<keyword evidence="4 6" id="KW-1133">Transmembrane helix</keyword>
<dbReference type="InterPro" id="IPR001279">
    <property type="entry name" value="Metallo-B-lactamas"/>
</dbReference>
<dbReference type="EMBL" id="CP036425">
    <property type="protein sequence ID" value="QDU34713.1"/>
    <property type="molecule type" value="Genomic_DNA"/>
</dbReference>
<dbReference type="InterPro" id="IPR052159">
    <property type="entry name" value="Competence_DNA_uptake"/>
</dbReference>
<feature type="transmembrane region" description="Helical" evidence="6">
    <location>
        <begin position="519"/>
        <end position="537"/>
    </location>
</feature>
<feature type="transmembrane region" description="Helical" evidence="6">
    <location>
        <begin position="319"/>
        <end position="340"/>
    </location>
</feature>
<keyword evidence="2" id="KW-1003">Cell membrane</keyword>
<dbReference type="SUPFAM" id="SSF56281">
    <property type="entry name" value="Metallo-hydrolase/oxidoreductase"/>
    <property type="match status" value="1"/>
</dbReference>
<dbReference type="Proteomes" id="UP000317369">
    <property type="component" value="Chromosome"/>
</dbReference>
<evidence type="ECO:0000256" key="5">
    <source>
        <dbReference type="ARBA" id="ARBA00023136"/>
    </source>
</evidence>
<comment type="subcellular location">
    <subcellularLocation>
        <location evidence="1">Cell membrane</location>
        <topology evidence="1">Multi-pass membrane protein</topology>
    </subcellularLocation>
</comment>
<dbReference type="Pfam" id="PF13567">
    <property type="entry name" value="DUF4131"/>
    <property type="match status" value="1"/>
</dbReference>
<dbReference type="OrthoDB" id="9761531at2"/>
<feature type="transmembrane region" description="Helical" evidence="6">
    <location>
        <begin position="44"/>
        <end position="62"/>
    </location>
</feature>
<evidence type="ECO:0000313" key="8">
    <source>
        <dbReference type="EMBL" id="QDU34713.1"/>
    </source>
</evidence>
<sequence>MIHSADDITDHLQHAQPLFFTPVVLVFISLMIGILLANLITISIYWFFIPLVLFVAAYYHYLNRMYRVTSLFLLFVLIILSSIYFTVRTQYVSDTHISKYVNSSPKLVQIIGRVDSKPRITEPAKGAFKNFTYRQPGTSFFLHVNQIQINNRYQPSSGNLYVKINQSEHRIKQNASVQLTGWLQSFAPRANPGDVDFPELMRNGDVYGVITLESREHWQASRKEPVTFINRFQQFRFALANYSLNALAAGFDPDSPLAVSLLRPILLGDWTQTDRTLTEQYRRVGLSHILSISGAHLAILLGITWLIGITCCSHPRNAAFLVLFVLSLYLTVLPIRVPILRASIMAACFLFGTISGRPIRAINAWAFAGIISVIINPIDVFTPGFQLSFAIVAALLIFTDSLTRRIYQSSSRHPSIKQLLLKRLVDYFSVSLMAFCVALPFVIYHFQIVSPVAIFLSILAIPFLSIVIVIGLAKIICFTVLPSASVFLADILRLIVDVFQYVIMKADALPFATLQMKNHVVQSWIAFLLVISLLLIIKKNFPKRIIVPALILPILLMYIFNTNAILGVSISRQASDQNLHLYMYSVGDGTCILIRHRDQNFVFDCGSSSFYELASKSIVPSMQMQGINKIQNIIVSHADIDHYLGVLDLVDLIPVEAVIVSPQLLEKSAYENSNNLKYATSYLINQLRQKQIPIQSVAKGGALPVHRNELSNSNLQVQVLWPPVTYAPKQDNDTSIVLKISFANKNILLVGDIGQDAIEHIQQQYDLSDVDVLELPHHGSYNSASESFVTTIAPSVVLQSSGRKRLQNDPWPALLENGKTQRYVTAKHGMIHLTITPLGEINTTTFIK</sequence>
<dbReference type="PANTHER" id="PTHR30619">
    <property type="entry name" value="DNA INTERNALIZATION/COMPETENCE PROTEIN COMEC/REC2"/>
    <property type="match status" value="1"/>
</dbReference>
<dbReference type="InterPro" id="IPR004477">
    <property type="entry name" value="ComEC_N"/>
</dbReference>
<feature type="transmembrane region" description="Helical" evidence="6">
    <location>
        <begin position="19"/>
        <end position="37"/>
    </location>
</feature>
<feature type="transmembrane region" description="Helical" evidence="6">
    <location>
        <begin position="361"/>
        <end position="378"/>
    </location>
</feature>
<dbReference type="SMART" id="SM00849">
    <property type="entry name" value="Lactamase_B"/>
    <property type="match status" value="1"/>
</dbReference>
<feature type="transmembrane region" description="Helical" evidence="6">
    <location>
        <begin position="68"/>
        <end position="87"/>
    </location>
</feature>
<dbReference type="KEGG" id="pcor:KS4_27870"/>